<dbReference type="InterPro" id="IPR006353">
    <property type="entry name" value="HAD-SF_hydro_IIA_CECR5"/>
</dbReference>
<organism evidence="1 2">
    <name type="scientific">Cryphonectria parasitica (strain ATCC 38755 / EP155)</name>
    <dbReference type="NCBI Taxonomy" id="660469"/>
    <lineage>
        <taxon>Eukaryota</taxon>
        <taxon>Fungi</taxon>
        <taxon>Dikarya</taxon>
        <taxon>Ascomycota</taxon>
        <taxon>Pezizomycotina</taxon>
        <taxon>Sordariomycetes</taxon>
        <taxon>Sordariomycetidae</taxon>
        <taxon>Diaporthales</taxon>
        <taxon>Cryphonectriaceae</taxon>
        <taxon>Cryphonectria-Endothia species complex</taxon>
        <taxon>Cryphonectria</taxon>
    </lineage>
</organism>
<feature type="non-terminal residue" evidence="1">
    <location>
        <position position="1"/>
    </location>
</feature>
<protein>
    <submittedName>
        <fullName evidence="1">HAD-superfamily hydrolase</fullName>
    </submittedName>
</protein>
<proteinExistence type="predicted"/>
<dbReference type="SUPFAM" id="SSF56784">
    <property type="entry name" value="HAD-like"/>
    <property type="match status" value="1"/>
</dbReference>
<dbReference type="AlphaFoldDB" id="A0A9P4Y924"/>
<accession>A0A9P4Y924</accession>
<name>A0A9P4Y924_CRYP1</name>
<dbReference type="GO" id="GO:0046474">
    <property type="term" value="P:glycerophospholipid biosynthetic process"/>
    <property type="evidence" value="ECO:0007669"/>
    <property type="project" value="TreeGrafter"/>
</dbReference>
<comment type="caution">
    <text evidence="1">The sequence shown here is derived from an EMBL/GenBank/DDBJ whole genome shotgun (WGS) entry which is preliminary data.</text>
</comment>
<dbReference type="Pfam" id="PF13344">
    <property type="entry name" value="Hydrolase_6"/>
    <property type="match status" value="1"/>
</dbReference>
<dbReference type="InterPro" id="IPR006357">
    <property type="entry name" value="HAD-SF_hydro_IIA"/>
</dbReference>
<dbReference type="Pfam" id="PF13242">
    <property type="entry name" value="Hydrolase_like"/>
    <property type="match status" value="1"/>
</dbReference>
<sequence>YSIDGVLLHKSEPIKGATETLRYLQQHKIPFILLTNGGGKSEEARVRELSEKLGVELDTSNFVQSHTPYQLLTEADLTQAMDPENLHESTILVLGSDASAARRIAQGYGFKSVVTPADILAACPQIFPFDPLSEFYAKQEILPLPKPVYDPHDARRRLEDCLKIDAILVFNDPRDWAVDIQLVMDLLLSQRGYLGTYSPKNGDPHSGGAAAAWQSDGQPALVFSNCDLLWSTGYHLPRFGQGAFRNALRAQFGAIVAQAGAEPYRMKDFTFGKPERSTYHYAQKVLMRHFQALWQTGEDRVEHAAPLQSVWMVGDNPESDIRGANMWIGKKEPDSGSHASEGPEWNACLVRTGVWDEKKMPRERLDPAAVPDTVQDDVKAAVNHAFEMEGWPARVD</sequence>
<evidence type="ECO:0000313" key="1">
    <source>
        <dbReference type="EMBL" id="KAF3768582.1"/>
    </source>
</evidence>
<dbReference type="PANTHER" id="PTHR14269">
    <property type="entry name" value="CDP-DIACYLGLYCEROL--GLYCEROL-3-PHOSPHATE 3-PHOSPHATIDYLTRANSFERASE-RELATED"/>
    <property type="match status" value="1"/>
</dbReference>
<dbReference type="EMBL" id="MU032345">
    <property type="protein sequence ID" value="KAF3768582.1"/>
    <property type="molecule type" value="Genomic_DNA"/>
</dbReference>
<gene>
    <name evidence="1" type="ORF">M406DRAFT_249946</name>
</gene>
<dbReference type="GO" id="GO:0005739">
    <property type="term" value="C:mitochondrion"/>
    <property type="evidence" value="ECO:0007669"/>
    <property type="project" value="TreeGrafter"/>
</dbReference>
<dbReference type="NCBIfam" id="TIGR01460">
    <property type="entry name" value="HAD-SF-IIA"/>
    <property type="match status" value="1"/>
</dbReference>
<dbReference type="Proteomes" id="UP000803844">
    <property type="component" value="Unassembled WGS sequence"/>
</dbReference>
<dbReference type="RefSeq" id="XP_040779543.1">
    <property type="nucleotide sequence ID" value="XM_040916653.1"/>
</dbReference>
<dbReference type="GeneID" id="63833782"/>
<dbReference type="NCBIfam" id="TIGR01456">
    <property type="entry name" value="CECR5"/>
    <property type="match status" value="1"/>
</dbReference>
<keyword evidence="1" id="KW-0378">Hydrolase</keyword>
<dbReference type="PANTHER" id="PTHR14269:SF57">
    <property type="entry name" value="SUPERFAMILY HYDROLASE, PUTATIVE (AFU_ORTHOLOGUE AFUA_2G02580)-RELATED"/>
    <property type="match status" value="1"/>
</dbReference>
<dbReference type="InterPro" id="IPR036412">
    <property type="entry name" value="HAD-like_sf"/>
</dbReference>
<dbReference type="InterPro" id="IPR023214">
    <property type="entry name" value="HAD_sf"/>
</dbReference>
<reference evidence="1" key="1">
    <citation type="journal article" date="2020" name="Phytopathology">
        <title>Genome sequence of the chestnut blight fungus Cryphonectria parasitica EP155: A fundamental resource for an archetypical invasive plant pathogen.</title>
        <authorList>
            <person name="Crouch J.A."/>
            <person name="Dawe A."/>
            <person name="Aerts A."/>
            <person name="Barry K."/>
            <person name="Churchill A.C.L."/>
            <person name="Grimwood J."/>
            <person name="Hillman B."/>
            <person name="Milgroom M.G."/>
            <person name="Pangilinan J."/>
            <person name="Smith M."/>
            <person name="Salamov A."/>
            <person name="Schmutz J."/>
            <person name="Yadav J."/>
            <person name="Grigoriev I.V."/>
            <person name="Nuss D."/>
        </authorList>
    </citation>
    <scope>NUCLEOTIDE SEQUENCE</scope>
    <source>
        <strain evidence="1">EP155</strain>
    </source>
</reference>
<keyword evidence="2" id="KW-1185">Reference proteome</keyword>
<evidence type="ECO:0000313" key="2">
    <source>
        <dbReference type="Proteomes" id="UP000803844"/>
    </source>
</evidence>
<dbReference type="GO" id="GO:0016787">
    <property type="term" value="F:hydrolase activity"/>
    <property type="evidence" value="ECO:0007669"/>
    <property type="project" value="UniProtKB-KW"/>
</dbReference>
<dbReference type="InterPro" id="IPR050324">
    <property type="entry name" value="CDP-alcohol_PTase-I"/>
</dbReference>
<dbReference type="Gene3D" id="3.40.50.1000">
    <property type="entry name" value="HAD superfamily/HAD-like"/>
    <property type="match status" value="2"/>
</dbReference>
<dbReference type="OrthoDB" id="270009at2759"/>